<name>A0A162K1E2_9PROT</name>
<gene>
    <name evidence="4" type="ORF">AUP44_13565</name>
</gene>
<protein>
    <recommendedName>
        <fullName evidence="3">HTH tetR-type domain-containing protein</fullName>
    </recommendedName>
</protein>
<reference evidence="4 5" key="1">
    <citation type="submission" date="2015-12" db="EMBL/GenBank/DDBJ databases">
        <title>Genome sequence of Tistrella mobilis MCCC 1A02139.</title>
        <authorList>
            <person name="Lu L."/>
            <person name="Lai Q."/>
            <person name="Shao Z."/>
            <person name="Qian P."/>
        </authorList>
    </citation>
    <scope>NUCLEOTIDE SEQUENCE [LARGE SCALE GENOMIC DNA]</scope>
    <source>
        <strain evidence="4 5">MCCC 1A02139</strain>
    </source>
</reference>
<sequence>MPESAQRSSAATRQRILQAAMIRFARHPYEDARLRDIAADADIDVAMVHRAFGSKEQLFVEVVRAAFQARTSIEEQTDPPEQAFAREIFDPLLDRTFGRVDPMDIVVQSLSSAQAAPILRDFILEDVIGPIAARTADVQRDAGKPALTSEAIEERAALAAACMTGIVLFRQVLKIDLVGDDRRERLEPLIRAVLSAALHPET</sequence>
<proteinExistence type="predicted"/>
<dbReference type="Proteomes" id="UP000075787">
    <property type="component" value="Unassembled WGS sequence"/>
</dbReference>
<comment type="caution">
    <text evidence="4">The sequence shown here is derived from an EMBL/GenBank/DDBJ whole genome shotgun (WGS) entry which is preliminary data.</text>
</comment>
<evidence type="ECO:0000313" key="4">
    <source>
        <dbReference type="EMBL" id="KYO50285.1"/>
    </source>
</evidence>
<dbReference type="InterPro" id="IPR009057">
    <property type="entry name" value="Homeodomain-like_sf"/>
</dbReference>
<dbReference type="EMBL" id="LPZR01000202">
    <property type="protein sequence ID" value="KYO50285.1"/>
    <property type="molecule type" value="Genomic_DNA"/>
</dbReference>
<organism evidence="4 5">
    <name type="scientific">Tistrella mobilis</name>
    <dbReference type="NCBI Taxonomy" id="171437"/>
    <lineage>
        <taxon>Bacteria</taxon>
        <taxon>Pseudomonadati</taxon>
        <taxon>Pseudomonadota</taxon>
        <taxon>Alphaproteobacteria</taxon>
        <taxon>Geminicoccales</taxon>
        <taxon>Geminicoccaceae</taxon>
        <taxon>Tistrella</taxon>
    </lineage>
</organism>
<evidence type="ECO:0000313" key="5">
    <source>
        <dbReference type="Proteomes" id="UP000075787"/>
    </source>
</evidence>
<dbReference type="PROSITE" id="PS50977">
    <property type="entry name" value="HTH_TETR_2"/>
    <property type="match status" value="1"/>
</dbReference>
<evidence type="ECO:0000256" key="2">
    <source>
        <dbReference type="PROSITE-ProRule" id="PRU00335"/>
    </source>
</evidence>
<dbReference type="PANTHER" id="PTHR30328">
    <property type="entry name" value="TRANSCRIPTIONAL REPRESSOR"/>
    <property type="match status" value="1"/>
</dbReference>
<evidence type="ECO:0000256" key="1">
    <source>
        <dbReference type="ARBA" id="ARBA00023125"/>
    </source>
</evidence>
<dbReference type="GeneID" id="97241404"/>
<dbReference type="Pfam" id="PF00440">
    <property type="entry name" value="TetR_N"/>
    <property type="match status" value="1"/>
</dbReference>
<dbReference type="SUPFAM" id="SSF48498">
    <property type="entry name" value="Tetracyclin repressor-like, C-terminal domain"/>
    <property type="match status" value="1"/>
</dbReference>
<dbReference type="RefSeq" id="WP_062768438.1">
    <property type="nucleotide sequence ID" value="NZ_CP121045.1"/>
</dbReference>
<evidence type="ECO:0000259" key="3">
    <source>
        <dbReference type="PROSITE" id="PS50977"/>
    </source>
</evidence>
<dbReference type="Gene3D" id="1.10.357.10">
    <property type="entry name" value="Tetracycline Repressor, domain 2"/>
    <property type="match status" value="1"/>
</dbReference>
<feature type="domain" description="HTH tetR-type" evidence="3">
    <location>
        <begin position="10"/>
        <end position="70"/>
    </location>
</feature>
<dbReference type="Pfam" id="PF17920">
    <property type="entry name" value="TetR_C_16"/>
    <property type="match status" value="1"/>
</dbReference>
<feature type="DNA-binding region" description="H-T-H motif" evidence="2">
    <location>
        <begin position="33"/>
        <end position="52"/>
    </location>
</feature>
<dbReference type="SUPFAM" id="SSF46689">
    <property type="entry name" value="Homeodomain-like"/>
    <property type="match status" value="1"/>
</dbReference>
<dbReference type="InterPro" id="IPR050109">
    <property type="entry name" value="HTH-type_TetR-like_transc_reg"/>
</dbReference>
<dbReference type="InterPro" id="IPR041678">
    <property type="entry name" value="TetR_C_16"/>
</dbReference>
<dbReference type="InterPro" id="IPR036271">
    <property type="entry name" value="Tet_transcr_reg_TetR-rel_C_sf"/>
</dbReference>
<dbReference type="PANTHER" id="PTHR30328:SF54">
    <property type="entry name" value="HTH-TYPE TRANSCRIPTIONAL REPRESSOR SCO4008"/>
    <property type="match status" value="1"/>
</dbReference>
<dbReference type="InterPro" id="IPR001647">
    <property type="entry name" value="HTH_TetR"/>
</dbReference>
<dbReference type="AlphaFoldDB" id="A0A162K1E2"/>
<dbReference type="GO" id="GO:0003677">
    <property type="term" value="F:DNA binding"/>
    <property type="evidence" value="ECO:0007669"/>
    <property type="project" value="UniProtKB-UniRule"/>
</dbReference>
<keyword evidence="1 2" id="KW-0238">DNA-binding</keyword>
<dbReference type="OrthoDB" id="2356263at2"/>
<accession>A0A162K1E2</accession>